<dbReference type="Pfam" id="PF19922">
    <property type="entry name" value="bpX6"/>
    <property type="match status" value="1"/>
</dbReference>
<dbReference type="SUPFAM" id="SSF81606">
    <property type="entry name" value="PP2C-like"/>
    <property type="match status" value="1"/>
</dbReference>
<reference evidence="3 4" key="1">
    <citation type="submission" date="2021-12" db="EMBL/GenBank/DDBJ databases">
        <title>Discovery of the Pendulisporaceae a myxobacterial family with distinct sporulation behavior and unique specialized metabolism.</title>
        <authorList>
            <person name="Garcia R."/>
            <person name="Popoff A."/>
            <person name="Bader C.D."/>
            <person name="Loehr J."/>
            <person name="Walesch S."/>
            <person name="Walt C."/>
            <person name="Boldt J."/>
            <person name="Bunk B."/>
            <person name="Haeckl F.J.F.P.J."/>
            <person name="Gunesch A.P."/>
            <person name="Birkelbach J."/>
            <person name="Nuebel U."/>
            <person name="Pietschmann T."/>
            <person name="Bach T."/>
            <person name="Mueller R."/>
        </authorList>
    </citation>
    <scope>NUCLEOTIDE SEQUENCE [LARGE SCALE GENOMIC DNA]</scope>
    <source>
        <strain evidence="3 4">MSr11954</strain>
    </source>
</reference>
<name>A0ABZ2LU47_9BACT</name>
<dbReference type="InterPro" id="IPR011047">
    <property type="entry name" value="Quinoprotein_ADH-like_sf"/>
</dbReference>
<dbReference type="Proteomes" id="UP001370348">
    <property type="component" value="Chromosome"/>
</dbReference>
<feature type="domain" description="PPM-type phosphatase" evidence="2">
    <location>
        <begin position="650"/>
        <end position="905"/>
    </location>
</feature>
<dbReference type="InterPro" id="IPR045547">
    <property type="entry name" value="bpX6"/>
</dbReference>
<dbReference type="PROSITE" id="PS51746">
    <property type="entry name" value="PPM_2"/>
    <property type="match status" value="1"/>
</dbReference>
<dbReference type="Pfam" id="PF00481">
    <property type="entry name" value="PP2C"/>
    <property type="match status" value="1"/>
</dbReference>
<feature type="region of interest" description="Disordered" evidence="1">
    <location>
        <begin position="192"/>
        <end position="215"/>
    </location>
</feature>
<gene>
    <name evidence="3" type="ORF">LZC94_42085</name>
</gene>
<dbReference type="SUPFAM" id="SSF50998">
    <property type="entry name" value="Quinoprotein alcohol dehydrogenase-like"/>
    <property type="match status" value="1"/>
</dbReference>
<accession>A0ABZ2LU47</accession>
<evidence type="ECO:0000259" key="2">
    <source>
        <dbReference type="PROSITE" id="PS51746"/>
    </source>
</evidence>
<keyword evidence="4" id="KW-1185">Reference proteome</keyword>
<feature type="compositionally biased region" description="Low complexity" evidence="1">
    <location>
        <begin position="192"/>
        <end position="208"/>
    </location>
</feature>
<evidence type="ECO:0000256" key="1">
    <source>
        <dbReference type="SAM" id="MobiDB-lite"/>
    </source>
</evidence>
<dbReference type="InterPro" id="IPR015655">
    <property type="entry name" value="PP2C"/>
</dbReference>
<proteinExistence type="predicted"/>
<sequence length="1262" mass="136265">MTEPCRPRRLVHRGSILASGFVLSTRVVGEDAARARILRLEGADVFRVDHLLVVRLRTEARVHCDSSLGAPLVRYGQLHSPAPLEPDEVAMLRGAPLGDGGDRRAEAVVRIAGGLAAVVALEAGLREDVAQWLDVSAFAVVTETIALGAVAMSPTAMVPAPSGDLRTPLGVSSLPARGASLVADLATRARAGETGASGASGTSGPSGAKRSISRRSAGAMGNGAASHVLGALLRLVRWMGLGLQALAWIAGGSAGAGTSGAARARGWLVARRGPVMRDASQPPGSSWIDVARAWIGHAAAGLLVWARLAPLVGRRHARYLADMLEMFDTNDLESALRHAIPLSNELKAQLERLPPALGAMSPRKELALVPEETRATTALQLGNVYDVLRAKYRRAFEQLEARGEIEKAAFVLAELLVANEEAVSFLERHGRWKIAAEIAEARGLPPGLVIRQWFLAGEHARALRIARRTGAFADAVLRLEASHRGHAAALRVMWADALASAGSYAAAVDAVWPVEHARHVAAAWIDRAIDVGGIQGAKMLVRKARLQPDRFAEVRERVRDVLTQGDGDAQWLAQAMARELLAGEASDATRVLSRKVARALLSDALDGDEAKEAQQLGQTLIEMSGDAILRADVRASRGGNRRTVRALQMRAFALTQRGERRQFNEDMALATELMRLLTPIVPRPQEGNPTELGVLLGVFDGGGGQGNPASYLICESIVHTMSVHFENHRHAPGVYAEHFARTVEHAGSVLFNRAQYDRSLRGKGSTATVATWSGDALLIAHVGNSRAYVLRNGTLVPVTEDHSLLNQRIAEGKLTPKEIETFPHPNAIVRCLGTSKDVPVDLVRVEVRRGDTLLLCSDGLHGVLDASIIRQTLLDAAPRACCEALVAAARKAGGHDDISVAIACFGGADLRPPGNDPVLFAPVPRKSIDEIPLDPYPRRPTVPSPVHVVWPEAERGALHIYDLVELPDGKLLAGLGEIGAWLLSREGRVLTRFAQPTHRIVLSDHGDRAILIAPRGEVRRLAQLDISTRRVRAWCDARIDEHAPDFDGAIWYVSHGGTLFAIDALSTGWEHIWSVHEEGRDVAAIRRDPSSLSVGWKYTGDSIMHEVWVFDASSHALRQRQPFKLDPTTLHLEMASTGMAVSWQQDDKSTDISTLITEFKRTGAERWHLPFTTRDTAHPPHIAEGTVAFPAADGDGQTTHFYEPSSSREIATLRVDRSGADPHIPLGIRTRDRRALVFDPHGSAVIVSLTTGRILRHIRISG</sequence>
<dbReference type="CDD" id="cd00143">
    <property type="entry name" value="PP2Cc"/>
    <property type="match status" value="1"/>
</dbReference>
<dbReference type="PANTHER" id="PTHR47992">
    <property type="entry name" value="PROTEIN PHOSPHATASE"/>
    <property type="match status" value="1"/>
</dbReference>
<dbReference type="EMBL" id="CP089984">
    <property type="protein sequence ID" value="WXB14403.1"/>
    <property type="molecule type" value="Genomic_DNA"/>
</dbReference>
<dbReference type="Pfam" id="PF07228">
    <property type="entry name" value="SpoIIE"/>
    <property type="match status" value="1"/>
</dbReference>
<dbReference type="SMART" id="SM00331">
    <property type="entry name" value="PP2C_SIG"/>
    <property type="match status" value="1"/>
</dbReference>
<evidence type="ECO:0000313" key="3">
    <source>
        <dbReference type="EMBL" id="WXB14403.1"/>
    </source>
</evidence>
<dbReference type="InterPro" id="IPR001932">
    <property type="entry name" value="PPM-type_phosphatase-like_dom"/>
</dbReference>
<organism evidence="3 4">
    <name type="scientific">Pendulispora albinea</name>
    <dbReference type="NCBI Taxonomy" id="2741071"/>
    <lineage>
        <taxon>Bacteria</taxon>
        <taxon>Pseudomonadati</taxon>
        <taxon>Myxococcota</taxon>
        <taxon>Myxococcia</taxon>
        <taxon>Myxococcales</taxon>
        <taxon>Sorangiineae</taxon>
        <taxon>Pendulisporaceae</taxon>
        <taxon>Pendulispora</taxon>
    </lineage>
</organism>
<dbReference type="Gene3D" id="3.60.40.10">
    <property type="entry name" value="PPM-type phosphatase domain"/>
    <property type="match status" value="1"/>
</dbReference>
<dbReference type="InterPro" id="IPR036457">
    <property type="entry name" value="PPM-type-like_dom_sf"/>
</dbReference>
<evidence type="ECO:0000313" key="4">
    <source>
        <dbReference type="Proteomes" id="UP001370348"/>
    </source>
</evidence>
<dbReference type="SMART" id="SM00332">
    <property type="entry name" value="PP2Cc"/>
    <property type="match status" value="1"/>
</dbReference>
<dbReference type="RefSeq" id="WP_394824023.1">
    <property type="nucleotide sequence ID" value="NZ_CP089984.1"/>
</dbReference>
<protein>
    <submittedName>
        <fullName evidence="3">Protein phosphatase 2C domain-containing protein</fullName>
    </submittedName>
</protein>